<dbReference type="GO" id="GO:0008146">
    <property type="term" value="F:sulfotransferase activity"/>
    <property type="evidence" value="ECO:0007669"/>
    <property type="project" value="InterPro"/>
</dbReference>
<dbReference type="Gene3D" id="3.40.50.300">
    <property type="entry name" value="P-loop containing nucleotide triphosphate hydrolases"/>
    <property type="match status" value="1"/>
</dbReference>
<comment type="caution">
    <text evidence="5">The sequence shown here is derived from an EMBL/GenBank/DDBJ whole genome shotgun (WGS) entry which is preliminary data.</text>
</comment>
<evidence type="ECO:0000256" key="3">
    <source>
        <dbReference type="SAM" id="MobiDB-lite"/>
    </source>
</evidence>
<feature type="region of interest" description="Disordered" evidence="3">
    <location>
        <begin position="128"/>
        <end position="148"/>
    </location>
</feature>
<dbReference type="InterPro" id="IPR027417">
    <property type="entry name" value="P-loop_NTPase"/>
</dbReference>
<comment type="similarity">
    <text evidence="1">Belongs to the sulfotransferase 1 family.</text>
</comment>
<keyword evidence="2 5" id="KW-0808">Transferase</keyword>
<accession>A0A1D2MRD3</accession>
<reference evidence="5 6" key="1">
    <citation type="journal article" date="2016" name="Genome Biol. Evol.">
        <title>Gene Family Evolution Reflects Adaptation to Soil Environmental Stressors in the Genome of the Collembolan Orchesella cincta.</title>
        <authorList>
            <person name="Faddeeva-Vakhrusheva A."/>
            <person name="Derks M.F."/>
            <person name="Anvar S.Y."/>
            <person name="Agamennone V."/>
            <person name="Suring W."/>
            <person name="Smit S."/>
            <person name="van Straalen N.M."/>
            <person name="Roelofs D."/>
        </authorList>
    </citation>
    <scope>NUCLEOTIDE SEQUENCE [LARGE SCALE GENOMIC DNA]</scope>
    <source>
        <tissue evidence="5">Mixed pool</tissue>
    </source>
</reference>
<dbReference type="OrthoDB" id="205623at2759"/>
<proteinExistence type="inferred from homology"/>
<dbReference type="STRING" id="48709.A0A1D2MRD3"/>
<dbReference type="AlphaFoldDB" id="A0A1D2MRD3"/>
<name>A0A1D2MRD3_ORCCI</name>
<organism evidence="5 6">
    <name type="scientific">Orchesella cincta</name>
    <name type="common">Springtail</name>
    <name type="synonym">Podura cincta</name>
    <dbReference type="NCBI Taxonomy" id="48709"/>
    <lineage>
        <taxon>Eukaryota</taxon>
        <taxon>Metazoa</taxon>
        <taxon>Ecdysozoa</taxon>
        <taxon>Arthropoda</taxon>
        <taxon>Hexapoda</taxon>
        <taxon>Collembola</taxon>
        <taxon>Entomobryomorpha</taxon>
        <taxon>Entomobryoidea</taxon>
        <taxon>Orchesellidae</taxon>
        <taxon>Orchesellinae</taxon>
        <taxon>Orchesella</taxon>
    </lineage>
</organism>
<evidence type="ECO:0000256" key="1">
    <source>
        <dbReference type="ARBA" id="ARBA00005771"/>
    </source>
</evidence>
<dbReference type="OMA" id="REGWWEP"/>
<dbReference type="PANTHER" id="PTHR11783">
    <property type="entry name" value="SULFOTRANSFERASE SULT"/>
    <property type="match status" value="1"/>
</dbReference>
<dbReference type="Pfam" id="PF00685">
    <property type="entry name" value="Sulfotransfer_1"/>
    <property type="match status" value="1"/>
</dbReference>
<dbReference type="Proteomes" id="UP000094527">
    <property type="component" value="Unassembled WGS sequence"/>
</dbReference>
<sequence>MADFDFLNPPVEFSELDSELGKKWNAQCCPMFYDEGYVRLGSIKGVYARNYVRFYERIRDFQVYPDDIWVVSFPKCGTTWTQEMVWCIVNDLDFEGAKVGLQKRFPYFELRANWSPSLTKLITQTVLEGSKSEDAPEGGNVEGGDTEDRNREFFLDSFNLVENLPRPRFVKCHLHYSLIPDALKNENSPKMIYVARNAKDACTSFYHHSCLLDGYSGSLEDFVDAFTSDNVFCAPFWTHLREFWEVRDRKNVLFLKYEDMKKDLPSIIRQTAEFVGKTLTEEQVKILENHLSFESMKNNPAVNYEDIVGNMRKMHGTAHNSKFMRKGKVGSWKDEMTPEMIAKLDAWIAENKIEGLYES</sequence>
<evidence type="ECO:0000259" key="4">
    <source>
        <dbReference type="Pfam" id="PF00685"/>
    </source>
</evidence>
<evidence type="ECO:0000313" key="5">
    <source>
        <dbReference type="EMBL" id="ODM95660.1"/>
    </source>
</evidence>
<evidence type="ECO:0000313" key="6">
    <source>
        <dbReference type="Proteomes" id="UP000094527"/>
    </source>
</evidence>
<dbReference type="SUPFAM" id="SSF52540">
    <property type="entry name" value="P-loop containing nucleoside triphosphate hydrolases"/>
    <property type="match status" value="1"/>
</dbReference>
<evidence type="ECO:0000256" key="2">
    <source>
        <dbReference type="ARBA" id="ARBA00022679"/>
    </source>
</evidence>
<feature type="domain" description="Sulfotransferase" evidence="4">
    <location>
        <begin position="65"/>
        <end position="351"/>
    </location>
</feature>
<dbReference type="InterPro" id="IPR000863">
    <property type="entry name" value="Sulfotransferase_dom"/>
</dbReference>
<dbReference type="EMBL" id="LJIJ01000639">
    <property type="protein sequence ID" value="ODM95660.1"/>
    <property type="molecule type" value="Genomic_DNA"/>
</dbReference>
<protein>
    <submittedName>
        <fullName evidence="5">Sulfotransferase family cytosolic 1B member 1</fullName>
    </submittedName>
</protein>
<gene>
    <name evidence="5" type="ORF">Ocin01_11031</name>
</gene>
<keyword evidence="6" id="KW-1185">Reference proteome</keyword>